<organism evidence="2 3">
    <name type="scientific">Rufibacter roseus</name>
    <dbReference type="NCBI Taxonomy" id="1567108"/>
    <lineage>
        <taxon>Bacteria</taxon>
        <taxon>Pseudomonadati</taxon>
        <taxon>Bacteroidota</taxon>
        <taxon>Cytophagia</taxon>
        <taxon>Cytophagales</taxon>
        <taxon>Hymenobacteraceae</taxon>
        <taxon>Rufibacter</taxon>
    </lineage>
</organism>
<comment type="caution">
    <text evidence="2">The sequence shown here is derived from an EMBL/GenBank/DDBJ whole genome shotgun (WGS) entry which is preliminary data.</text>
</comment>
<gene>
    <name evidence="2" type="ORF">ACFQHR_18265</name>
</gene>
<name>A0ABW2DP24_9BACT</name>
<accession>A0ABW2DP24</accession>
<evidence type="ECO:0000256" key="1">
    <source>
        <dbReference type="SAM" id="MobiDB-lite"/>
    </source>
</evidence>
<protein>
    <recommendedName>
        <fullName evidence="4">Terminase</fullName>
    </recommendedName>
</protein>
<dbReference type="Proteomes" id="UP001596405">
    <property type="component" value="Unassembled WGS sequence"/>
</dbReference>
<dbReference type="InterPro" id="IPR027417">
    <property type="entry name" value="P-loop_NTPase"/>
</dbReference>
<dbReference type="EMBL" id="JBHSYQ010000016">
    <property type="protein sequence ID" value="MFC6999587.1"/>
    <property type="molecule type" value="Genomic_DNA"/>
</dbReference>
<sequence>MNEKPKKLDFNRAQLRFVVTRFAAAISLWGRATGKSSIISWLILMIIKLMPRSKWIILGSTFQQLLTVTLPSTIGALARLGLYKDVHYFVGRRPPKTWKGIEPYEPPLKYDHCIYFWKEGVVFQLVSQDGGATSARGGNFDGIIADESLLINKDQYDREVFPTKRGNRRYFRKIPLHHGEFHFSSMPYDASHWLLKGGAYYLKDNYDFVSLQNELIELQLKFIDNKDHEFRSKLWIDINRISKELTFYAERKTDEKTGKPKPGLFYSEANAFENLKNLGIGYLEQQRESLTEYVFLTEVLNQRPGKVEAGFYPTLDLKRHAYNQYENDAYLEGLNYNFEKISSQDSRMDGDCVSTQPLRLGVDWGAKISSLTVAQHLDPEYRFLKGFYVKHPKLISDLADLFCDYYAYHLNKKVFFLPDKEHGDHRRADSKLSYNQQFMECLKKRGWTVVKVELGRMPRHQARYHLAHEMFSEKNPRLPKVRFNKVHCKDVLTALTMAPVKEGRDGQIAKDKSSEGRASTPAQEATHYTDTVDLHLVSIDKHVIRRGGNFSDLVIVSR</sequence>
<feature type="compositionally biased region" description="Polar residues" evidence="1">
    <location>
        <begin position="516"/>
        <end position="525"/>
    </location>
</feature>
<evidence type="ECO:0008006" key="4">
    <source>
        <dbReference type="Google" id="ProtNLM"/>
    </source>
</evidence>
<dbReference type="Gene3D" id="3.40.50.300">
    <property type="entry name" value="P-loop containing nucleotide triphosphate hydrolases"/>
    <property type="match status" value="1"/>
</dbReference>
<reference evidence="3" key="1">
    <citation type="journal article" date="2019" name="Int. J. Syst. Evol. Microbiol.">
        <title>The Global Catalogue of Microorganisms (GCM) 10K type strain sequencing project: providing services to taxonomists for standard genome sequencing and annotation.</title>
        <authorList>
            <consortium name="The Broad Institute Genomics Platform"/>
            <consortium name="The Broad Institute Genome Sequencing Center for Infectious Disease"/>
            <person name="Wu L."/>
            <person name="Ma J."/>
        </authorList>
    </citation>
    <scope>NUCLEOTIDE SEQUENCE [LARGE SCALE GENOMIC DNA]</scope>
    <source>
        <strain evidence="3">CGMCC 4.7393</strain>
    </source>
</reference>
<feature type="region of interest" description="Disordered" evidence="1">
    <location>
        <begin position="503"/>
        <end position="525"/>
    </location>
</feature>
<feature type="compositionally biased region" description="Basic and acidic residues" evidence="1">
    <location>
        <begin position="503"/>
        <end position="515"/>
    </location>
</feature>
<proteinExistence type="predicted"/>
<dbReference type="RefSeq" id="WP_066621120.1">
    <property type="nucleotide sequence ID" value="NZ_JBHSYQ010000016.1"/>
</dbReference>
<evidence type="ECO:0000313" key="3">
    <source>
        <dbReference type="Proteomes" id="UP001596405"/>
    </source>
</evidence>
<evidence type="ECO:0000313" key="2">
    <source>
        <dbReference type="EMBL" id="MFC6999587.1"/>
    </source>
</evidence>
<keyword evidence="3" id="KW-1185">Reference proteome</keyword>